<dbReference type="Proteomes" id="UP000053958">
    <property type="component" value="Unassembled WGS sequence"/>
</dbReference>
<name>A0A0F4YNS7_RASE3</name>
<sequence>QPLYIFDTTRKPAAISDIAIRQSSWIKLSAEFSSFHGCPCIMSHSEVAVSTTIGYLRDAGPGIEVECIFQLYSASQSQGICQNGPIFDHGPACC</sequence>
<feature type="non-terminal residue" evidence="1">
    <location>
        <position position="1"/>
    </location>
</feature>
<keyword evidence="2" id="KW-1185">Reference proteome</keyword>
<protein>
    <submittedName>
        <fullName evidence="1">Uncharacterized protein</fullName>
    </submittedName>
</protein>
<comment type="caution">
    <text evidence="1">The sequence shown here is derived from an EMBL/GenBank/DDBJ whole genome shotgun (WGS) entry which is preliminary data.</text>
</comment>
<evidence type="ECO:0000313" key="1">
    <source>
        <dbReference type="EMBL" id="KKA19740.1"/>
    </source>
</evidence>
<organism evidence="1 2">
    <name type="scientific">Rasamsonia emersonii (strain ATCC 16479 / CBS 393.64 / IMI 116815)</name>
    <dbReference type="NCBI Taxonomy" id="1408163"/>
    <lineage>
        <taxon>Eukaryota</taxon>
        <taxon>Fungi</taxon>
        <taxon>Dikarya</taxon>
        <taxon>Ascomycota</taxon>
        <taxon>Pezizomycotina</taxon>
        <taxon>Eurotiomycetes</taxon>
        <taxon>Eurotiomycetidae</taxon>
        <taxon>Eurotiales</taxon>
        <taxon>Trichocomaceae</taxon>
        <taxon>Rasamsonia</taxon>
    </lineage>
</organism>
<accession>A0A0F4YNS7</accession>
<dbReference type="AlphaFoldDB" id="A0A0F4YNS7"/>
<dbReference type="GeneID" id="25318578"/>
<reference evidence="1 2" key="1">
    <citation type="submission" date="2015-04" db="EMBL/GenBank/DDBJ databases">
        <authorList>
            <person name="Heijne W.H."/>
            <person name="Fedorova N.D."/>
            <person name="Nierman W.C."/>
            <person name="Vollebregt A.W."/>
            <person name="Zhao Z."/>
            <person name="Wu L."/>
            <person name="Kumar M."/>
            <person name="Stam H."/>
            <person name="van den Berg M.A."/>
            <person name="Pel H.J."/>
        </authorList>
    </citation>
    <scope>NUCLEOTIDE SEQUENCE [LARGE SCALE GENOMIC DNA]</scope>
    <source>
        <strain evidence="1 2">CBS 393.64</strain>
    </source>
</reference>
<gene>
    <name evidence="1" type="ORF">T310_6270</name>
</gene>
<proteinExistence type="predicted"/>
<evidence type="ECO:0000313" key="2">
    <source>
        <dbReference type="Proteomes" id="UP000053958"/>
    </source>
</evidence>
<dbReference type="RefSeq" id="XP_013326352.1">
    <property type="nucleotide sequence ID" value="XM_013470898.1"/>
</dbReference>
<dbReference type="EMBL" id="LASV01000323">
    <property type="protein sequence ID" value="KKA19740.1"/>
    <property type="molecule type" value="Genomic_DNA"/>
</dbReference>